<dbReference type="EMBL" id="BBLG01000002">
    <property type="protein sequence ID" value="GAK75725.1"/>
    <property type="molecule type" value="Genomic_DNA"/>
</dbReference>
<keyword evidence="1" id="KW-0472">Membrane</keyword>
<evidence type="ECO:0000313" key="3">
    <source>
        <dbReference type="Proteomes" id="UP000028980"/>
    </source>
</evidence>
<feature type="transmembrane region" description="Helical" evidence="1">
    <location>
        <begin position="50"/>
        <end position="70"/>
    </location>
</feature>
<reference evidence="2 3" key="1">
    <citation type="journal article" date="2014" name="Genome Announc.">
        <title>Draft Genome Sequences of Marine Flavobacterium Nonlabens Strains NR17, NR24, NR27, NR32, NR33, and Ara13.</title>
        <authorList>
            <person name="Nakanishi M."/>
            <person name="Meirelles P."/>
            <person name="Suzuki R."/>
            <person name="Takatani N."/>
            <person name="Mino S."/>
            <person name="Suda W."/>
            <person name="Oshima K."/>
            <person name="Hattori M."/>
            <person name="Ohkuma M."/>
            <person name="Hosokawa M."/>
            <person name="Miyashita K."/>
            <person name="Thompson F.L."/>
            <person name="Niwa A."/>
            <person name="Sawabe T."/>
            <person name="Sawabe T."/>
        </authorList>
    </citation>
    <scope>NUCLEOTIDE SEQUENCE [LARGE SCALE GENOMIC DNA]</scope>
    <source>
        <strain evidence="3">JCM19296</strain>
    </source>
</reference>
<sequence>MVKRIMIFFIYNIFHKDKIYVLYRVFLIVISLACFLMTDELPKINVMKQFFTLLLMTFFISSCYTSNSLAKRINENPMVLTPTALTGLYENRIEGDDENSLWNDLCLHNKDKKQNIAEGNQVFLSYTKGNEITAELYQGEFLIDTMTLPGKPKDKFFTIRKGSHFFSLIFLTSIQSKKTILGNDANADLLVAQGHSHKTMLMEDEAIDDAEIVTAVYLRRSDQRPDRKVLK</sequence>
<dbReference type="AlphaFoldDB" id="A0A081D9X9"/>
<name>A0A081D9X9_NONUL</name>
<comment type="caution">
    <text evidence="2">The sequence shown here is derived from an EMBL/GenBank/DDBJ whole genome shotgun (WGS) entry which is preliminary data.</text>
</comment>
<keyword evidence="1" id="KW-1133">Transmembrane helix</keyword>
<evidence type="ECO:0000313" key="2">
    <source>
        <dbReference type="EMBL" id="GAK75725.1"/>
    </source>
</evidence>
<evidence type="ECO:0000256" key="1">
    <source>
        <dbReference type="SAM" id="Phobius"/>
    </source>
</evidence>
<keyword evidence="1" id="KW-0812">Transmembrane</keyword>
<gene>
    <name evidence="2" type="ORF">JCM19296_1317</name>
</gene>
<dbReference type="Proteomes" id="UP000028980">
    <property type="component" value="Unassembled WGS sequence"/>
</dbReference>
<feature type="transmembrane region" description="Helical" evidence="1">
    <location>
        <begin position="21"/>
        <end position="38"/>
    </location>
</feature>
<organism evidence="2 3">
    <name type="scientific">Nonlabens ulvanivorans</name>
    <name type="common">Persicivirga ulvanivorans</name>
    <dbReference type="NCBI Taxonomy" id="906888"/>
    <lineage>
        <taxon>Bacteria</taxon>
        <taxon>Pseudomonadati</taxon>
        <taxon>Bacteroidota</taxon>
        <taxon>Flavobacteriia</taxon>
        <taxon>Flavobacteriales</taxon>
        <taxon>Flavobacteriaceae</taxon>
        <taxon>Nonlabens</taxon>
    </lineage>
</organism>
<proteinExistence type="predicted"/>
<accession>A0A081D9X9</accession>
<protein>
    <submittedName>
        <fullName evidence="2">Uncharacterized protein</fullName>
    </submittedName>
</protein>